<dbReference type="Pfam" id="PF06985">
    <property type="entry name" value="HET"/>
    <property type="match status" value="1"/>
</dbReference>
<evidence type="ECO:0000259" key="1">
    <source>
        <dbReference type="Pfam" id="PF06985"/>
    </source>
</evidence>
<dbReference type="OrthoDB" id="3598674at2759"/>
<dbReference type="PANTHER" id="PTHR24148">
    <property type="entry name" value="ANKYRIN REPEAT DOMAIN-CONTAINING PROTEIN 39 HOMOLOG-RELATED"/>
    <property type="match status" value="1"/>
</dbReference>
<keyword evidence="3" id="KW-1185">Reference proteome</keyword>
<dbReference type="InterPro" id="IPR010730">
    <property type="entry name" value="HET"/>
</dbReference>
<protein>
    <submittedName>
        <fullName evidence="2">Heterokaryon incompatibility protein 6,OR allele</fullName>
    </submittedName>
</protein>
<evidence type="ECO:0000313" key="3">
    <source>
        <dbReference type="Proteomes" id="UP000481288"/>
    </source>
</evidence>
<sequence length="184" mass="21033">MGTESWFGNIFGKHCGQLRKRPRAGWRAVTSESDEMTYGASAAWLCRSKVWIDALCVNQADTTERNHQVRLMAQIYRNAEEVLVWLGAFANLAESKEISYMYRESMIALETYRGRGDLSALLEDRGPLIDVLRALGALLERPYWQRIWIIQEVTLASKFTLICDDFRIDPVILDLLDGSTRGLQ</sequence>
<accession>A0A7D8YKF8</accession>
<name>A0A7D8YKF8_9HELO</name>
<dbReference type="EMBL" id="QGMG01000980">
    <property type="protein sequence ID" value="TVY50871.1"/>
    <property type="molecule type" value="Genomic_DNA"/>
</dbReference>
<reference evidence="2 3" key="1">
    <citation type="submission" date="2018-05" db="EMBL/GenBank/DDBJ databases">
        <title>Whole genome sequencing for identification of molecular markers to develop diagnostic detection tools for the regulated plant pathogen Lachnellula willkommii.</title>
        <authorList>
            <person name="Giroux E."/>
            <person name="Bilodeau G."/>
        </authorList>
    </citation>
    <scope>NUCLEOTIDE SEQUENCE [LARGE SCALE GENOMIC DNA]</scope>
    <source>
        <strain evidence="2 3">CBS 625.97</strain>
    </source>
</reference>
<dbReference type="InterPro" id="IPR052895">
    <property type="entry name" value="HetReg/Transcr_Mod"/>
</dbReference>
<feature type="domain" description="Heterokaryon incompatibility" evidence="1">
    <location>
        <begin position="49"/>
        <end position="152"/>
    </location>
</feature>
<dbReference type="PANTHER" id="PTHR24148:SF73">
    <property type="entry name" value="HET DOMAIN PROTEIN (AFU_ORTHOLOGUE AFUA_8G01020)"/>
    <property type="match status" value="1"/>
</dbReference>
<comment type="caution">
    <text evidence="2">The sequence shown here is derived from an EMBL/GenBank/DDBJ whole genome shotgun (WGS) entry which is preliminary data.</text>
</comment>
<dbReference type="AlphaFoldDB" id="A0A7D8YKF8"/>
<dbReference type="Proteomes" id="UP000481288">
    <property type="component" value="Unassembled WGS sequence"/>
</dbReference>
<evidence type="ECO:0000313" key="2">
    <source>
        <dbReference type="EMBL" id="TVY50871.1"/>
    </source>
</evidence>
<organism evidence="2 3">
    <name type="scientific">Lachnellula cervina</name>
    <dbReference type="NCBI Taxonomy" id="1316786"/>
    <lineage>
        <taxon>Eukaryota</taxon>
        <taxon>Fungi</taxon>
        <taxon>Dikarya</taxon>
        <taxon>Ascomycota</taxon>
        <taxon>Pezizomycotina</taxon>
        <taxon>Leotiomycetes</taxon>
        <taxon>Helotiales</taxon>
        <taxon>Lachnaceae</taxon>
        <taxon>Lachnellula</taxon>
    </lineage>
</organism>
<gene>
    <name evidence="2" type="primary">het-6_17</name>
    <name evidence="2" type="ORF">LCER1_G008490</name>
</gene>
<proteinExistence type="predicted"/>